<feature type="transmembrane region" description="Helical" evidence="2">
    <location>
        <begin position="197"/>
        <end position="216"/>
    </location>
</feature>
<sequence>MSEIAHMADYRRLDSGLYAPCETTPPAEAEPIRNPPEQPEQAGVADPVPEVDGRTERVRALEIEVAEREEIAALQAQRAETHVESATTQVLRQQSADAEDKRRELANPARIALRDGRAQFWITVSAFLAALIALGWSTANVQATAAMGAPAGSPGWWLAWGVEPLISAALLTVMGAKAYLATRQVTITDRWVDLAQWVPLGYTIALNCWMSLPAPVLTHPATELVRGLLVHSVGPAVVVLLVHALPVLWQAFIRLHSRSAAGFQNPSEQPRPDIDHQRAQQLLDIVRPAYQAGEITGGVSTISRYLRARGHRVGTPMSMWLRDALKQEAA</sequence>
<feature type="region of interest" description="Disordered" evidence="1">
    <location>
        <begin position="1"/>
        <end position="52"/>
    </location>
</feature>
<keyword evidence="2" id="KW-0472">Membrane</keyword>
<dbReference type="RefSeq" id="WP_114452268.1">
    <property type="nucleotide sequence ID" value="NZ_QPJC01000003.1"/>
</dbReference>
<accession>A0A368VV21</accession>
<organism evidence="3 4">
    <name type="scientific">Halopolyspora algeriensis</name>
    <dbReference type="NCBI Taxonomy" id="1500506"/>
    <lineage>
        <taxon>Bacteria</taxon>
        <taxon>Bacillati</taxon>
        <taxon>Actinomycetota</taxon>
        <taxon>Actinomycetes</taxon>
        <taxon>Actinomycetes incertae sedis</taxon>
        <taxon>Halopolyspora</taxon>
    </lineage>
</organism>
<keyword evidence="2" id="KW-0812">Transmembrane</keyword>
<feature type="transmembrane region" description="Helical" evidence="2">
    <location>
        <begin position="228"/>
        <end position="249"/>
    </location>
</feature>
<dbReference type="EMBL" id="QPJC01000003">
    <property type="protein sequence ID" value="RCW45136.1"/>
    <property type="molecule type" value="Genomic_DNA"/>
</dbReference>
<evidence type="ECO:0000313" key="4">
    <source>
        <dbReference type="Proteomes" id="UP000253495"/>
    </source>
</evidence>
<dbReference type="Proteomes" id="UP000253495">
    <property type="component" value="Unassembled WGS sequence"/>
</dbReference>
<name>A0A368VV21_9ACTN</name>
<evidence type="ECO:0000256" key="1">
    <source>
        <dbReference type="SAM" id="MobiDB-lite"/>
    </source>
</evidence>
<keyword evidence="4" id="KW-1185">Reference proteome</keyword>
<evidence type="ECO:0000256" key="2">
    <source>
        <dbReference type="SAM" id="Phobius"/>
    </source>
</evidence>
<gene>
    <name evidence="3" type="ORF">DFQ14_103100</name>
</gene>
<feature type="compositionally biased region" description="Basic and acidic residues" evidence="1">
    <location>
        <begin position="1"/>
        <end position="14"/>
    </location>
</feature>
<evidence type="ECO:0000313" key="3">
    <source>
        <dbReference type="EMBL" id="RCW45136.1"/>
    </source>
</evidence>
<dbReference type="AlphaFoldDB" id="A0A368VV21"/>
<protein>
    <submittedName>
        <fullName evidence="3">Uncharacterized protein</fullName>
    </submittedName>
</protein>
<proteinExistence type="predicted"/>
<feature type="transmembrane region" description="Helical" evidence="2">
    <location>
        <begin position="120"/>
        <end position="137"/>
    </location>
</feature>
<keyword evidence="2" id="KW-1133">Transmembrane helix</keyword>
<dbReference type="OrthoDB" id="3521215at2"/>
<feature type="compositionally biased region" description="Low complexity" evidence="1">
    <location>
        <begin position="19"/>
        <end position="29"/>
    </location>
</feature>
<feature type="transmembrane region" description="Helical" evidence="2">
    <location>
        <begin position="157"/>
        <end position="176"/>
    </location>
</feature>
<comment type="caution">
    <text evidence="3">The sequence shown here is derived from an EMBL/GenBank/DDBJ whole genome shotgun (WGS) entry which is preliminary data.</text>
</comment>
<reference evidence="3 4" key="1">
    <citation type="submission" date="2018-07" db="EMBL/GenBank/DDBJ databases">
        <title>Genomic Encyclopedia of Type Strains, Phase III (KMG-III): the genomes of soil and plant-associated and newly described type strains.</title>
        <authorList>
            <person name="Whitman W."/>
        </authorList>
    </citation>
    <scope>NUCLEOTIDE SEQUENCE [LARGE SCALE GENOMIC DNA]</scope>
    <source>
        <strain evidence="3 4">CECT 8575</strain>
    </source>
</reference>